<name>A0A0G0DJV0_9BACT</name>
<comment type="caution">
    <text evidence="1">The sequence shown here is derived from an EMBL/GenBank/DDBJ whole genome shotgun (WGS) entry which is preliminary data.</text>
</comment>
<gene>
    <name evidence="1" type="ORF">UR93_C0003G0013</name>
</gene>
<reference evidence="1 2" key="1">
    <citation type="journal article" date="2015" name="Nature">
        <title>rRNA introns, odd ribosomes, and small enigmatic genomes across a large radiation of phyla.</title>
        <authorList>
            <person name="Brown C.T."/>
            <person name="Hug L.A."/>
            <person name="Thomas B.C."/>
            <person name="Sharon I."/>
            <person name="Castelle C.J."/>
            <person name="Singh A."/>
            <person name="Wilkins M.J."/>
            <person name="Williams K.H."/>
            <person name="Banfield J.F."/>
        </authorList>
    </citation>
    <scope>NUCLEOTIDE SEQUENCE [LARGE SCALE GENOMIC DNA]</scope>
</reference>
<dbReference type="Gene3D" id="3.90.20.10">
    <property type="match status" value="1"/>
</dbReference>
<proteinExistence type="predicted"/>
<dbReference type="STRING" id="1618333.UR93_C0003G0013"/>
<sequence length="120" mass="14026">MSLTKQDLKDIKGIVKETVSTEIDSFAIVVAKGFDEVHSKLREHDKRFEKIDERFDQNDSAHRSINARLDLIETDLSSLRSLHNEVKEIRVLLENTPSKEEFRLLNKRLFRVEKHLGLVK</sequence>
<protein>
    <submittedName>
        <fullName evidence="1">Uncharacterized protein</fullName>
    </submittedName>
</protein>
<dbReference type="EMBL" id="LBRB01000003">
    <property type="protein sequence ID" value="KKP89076.1"/>
    <property type="molecule type" value="Genomic_DNA"/>
</dbReference>
<evidence type="ECO:0000313" key="2">
    <source>
        <dbReference type="Proteomes" id="UP000034316"/>
    </source>
</evidence>
<accession>A0A0G0DJV0</accession>
<dbReference type="AlphaFoldDB" id="A0A0G0DJV0"/>
<evidence type="ECO:0000313" key="1">
    <source>
        <dbReference type="EMBL" id="KKP89076.1"/>
    </source>
</evidence>
<organism evidence="1 2">
    <name type="scientific">Berkelbacteria bacterium GW2011_GWA2_35_9</name>
    <dbReference type="NCBI Taxonomy" id="1618333"/>
    <lineage>
        <taxon>Bacteria</taxon>
        <taxon>Candidatus Berkelbacteria</taxon>
    </lineage>
</organism>
<dbReference type="Proteomes" id="UP000034316">
    <property type="component" value="Unassembled WGS sequence"/>
</dbReference>